<keyword evidence="2" id="KW-0560">Oxidoreductase</keyword>
<dbReference type="SMART" id="SM00822">
    <property type="entry name" value="PKS_KR"/>
    <property type="match status" value="1"/>
</dbReference>
<feature type="compositionally biased region" description="Low complexity" evidence="4">
    <location>
        <begin position="11"/>
        <end position="25"/>
    </location>
</feature>
<dbReference type="Pfam" id="PF00106">
    <property type="entry name" value="adh_short"/>
    <property type="match status" value="1"/>
</dbReference>
<dbReference type="InterPro" id="IPR057326">
    <property type="entry name" value="KR_dom"/>
</dbReference>
<dbReference type="Gene3D" id="3.40.50.720">
    <property type="entry name" value="NAD(P)-binding Rossmann-like Domain"/>
    <property type="match status" value="1"/>
</dbReference>
<evidence type="ECO:0000256" key="4">
    <source>
        <dbReference type="SAM" id="MobiDB-lite"/>
    </source>
</evidence>
<organism evidence="6 7">
    <name type="scientific">Actinoplanes couchii</name>
    <dbReference type="NCBI Taxonomy" id="403638"/>
    <lineage>
        <taxon>Bacteria</taxon>
        <taxon>Bacillati</taxon>
        <taxon>Actinomycetota</taxon>
        <taxon>Actinomycetes</taxon>
        <taxon>Micromonosporales</taxon>
        <taxon>Micromonosporaceae</taxon>
        <taxon>Actinoplanes</taxon>
    </lineage>
</organism>
<dbReference type="InterPro" id="IPR051687">
    <property type="entry name" value="Peroxisomal_Beta-Oxidation"/>
</dbReference>
<evidence type="ECO:0000313" key="6">
    <source>
        <dbReference type="EMBL" id="GID57207.1"/>
    </source>
</evidence>
<evidence type="ECO:0000259" key="5">
    <source>
        <dbReference type="SMART" id="SM00822"/>
    </source>
</evidence>
<dbReference type="PANTHER" id="PTHR45024:SF2">
    <property type="entry name" value="SCP2 DOMAIN-CONTAINING PROTEIN"/>
    <property type="match status" value="1"/>
</dbReference>
<dbReference type="PRINTS" id="PR00081">
    <property type="entry name" value="GDHRDH"/>
</dbReference>
<dbReference type="PRINTS" id="PR00080">
    <property type="entry name" value="SDRFAMILY"/>
</dbReference>
<proteinExistence type="inferred from homology"/>
<gene>
    <name evidence="6" type="primary">fabG_11</name>
    <name evidence="6" type="ORF">Aco03nite_056110</name>
</gene>
<evidence type="ECO:0000256" key="1">
    <source>
        <dbReference type="ARBA" id="ARBA00006484"/>
    </source>
</evidence>
<comment type="similarity">
    <text evidence="1 3">Belongs to the short-chain dehydrogenases/reductases (SDR) family.</text>
</comment>
<dbReference type="PROSITE" id="PS00061">
    <property type="entry name" value="ADH_SHORT"/>
    <property type="match status" value="1"/>
</dbReference>
<keyword evidence="7" id="KW-1185">Reference proteome</keyword>
<evidence type="ECO:0000256" key="2">
    <source>
        <dbReference type="ARBA" id="ARBA00023002"/>
    </source>
</evidence>
<dbReference type="PANTHER" id="PTHR45024">
    <property type="entry name" value="DEHYDROGENASES, SHORT CHAIN"/>
    <property type="match status" value="1"/>
</dbReference>
<dbReference type="InterPro" id="IPR036291">
    <property type="entry name" value="NAD(P)-bd_dom_sf"/>
</dbReference>
<dbReference type="SUPFAM" id="SSF51735">
    <property type="entry name" value="NAD(P)-binding Rossmann-fold domains"/>
    <property type="match status" value="1"/>
</dbReference>
<comment type="caution">
    <text evidence="6">The sequence shown here is derived from an EMBL/GenBank/DDBJ whole genome shotgun (WGS) entry which is preliminary data.</text>
</comment>
<dbReference type="Proteomes" id="UP000612282">
    <property type="component" value="Unassembled WGS sequence"/>
</dbReference>
<name>A0ABQ3XFC7_9ACTN</name>
<dbReference type="InterPro" id="IPR020904">
    <property type="entry name" value="Sc_DH/Rdtase_CS"/>
</dbReference>
<feature type="region of interest" description="Disordered" evidence="4">
    <location>
        <begin position="1"/>
        <end position="38"/>
    </location>
</feature>
<sequence>MSLPPPDTPRSSGSASSPLSASPGVPDSPPVPGSPSWSPVLHSATPLAGRVAIVTGAGQGLGAAEASALAAAGTHVVVNDLAGPALDAVVEQIRATGGSVVACPGDVADWPTGEALIKTAVETFGGLDVLVNNAGVLRDRMIFSMSEQEWDTVVRVHLRGHFVTSRFATAWWRDRSKETGGPVYARIINTASEAFLLGSAGQPNYAAAKGGIVSLTLATARGCLKHGVRVNAICPRARTAMTGELMGPAPDGLDPLSPDRVTPLVVHLAGPAGALITGEIFVVHGDVVALMGPPTVRAVFHAAAGHWTDLELDAALSTVFTSDPPRPGFVCEETIPLAESTFGESPSP</sequence>
<evidence type="ECO:0000313" key="7">
    <source>
        <dbReference type="Proteomes" id="UP000612282"/>
    </source>
</evidence>
<evidence type="ECO:0000256" key="3">
    <source>
        <dbReference type="RuleBase" id="RU000363"/>
    </source>
</evidence>
<dbReference type="EMBL" id="BOMG01000070">
    <property type="protein sequence ID" value="GID57207.1"/>
    <property type="molecule type" value="Genomic_DNA"/>
</dbReference>
<accession>A0ABQ3XFC7</accession>
<reference evidence="6 7" key="1">
    <citation type="submission" date="2021-01" db="EMBL/GenBank/DDBJ databases">
        <title>Whole genome shotgun sequence of Actinoplanes couchii NBRC 106145.</title>
        <authorList>
            <person name="Komaki H."/>
            <person name="Tamura T."/>
        </authorList>
    </citation>
    <scope>NUCLEOTIDE SEQUENCE [LARGE SCALE GENOMIC DNA]</scope>
    <source>
        <strain evidence="6 7">NBRC 106145</strain>
    </source>
</reference>
<feature type="domain" description="Ketoreductase" evidence="5">
    <location>
        <begin position="50"/>
        <end position="258"/>
    </location>
</feature>
<dbReference type="InterPro" id="IPR002347">
    <property type="entry name" value="SDR_fam"/>
</dbReference>
<protein>
    <submittedName>
        <fullName evidence="6">3-oxoacyl-ACP reductase</fullName>
    </submittedName>
</protein>